<dbReference type="Proteomes" id="UP000800235">
    <property type="component" value="Unassembled WGS sequence"/>
</dbReference>
<keyword evidence="3" id="KW-1185">Reference proteome</keyword>
<evidence type="ECO:0000256" key="1">
    <source>
        <dbReference type="SAM" id="MobiDB-lite"/>
    </source>
</evidence>
<dbReference type="AlphaFoldDB" id="A0A9P4U1N0"/>
<feature type="region of interest" description="Disordered" evidence="1">
    <location>
        <begin position="1"/>
        <end position="32"/>
    </location>
</feature>
<feature type="compositionally biased region" description="Basic residues" evidence="1">
    <location>
        <begin position="59"/>
        <end position="73"/>
    </location>
</feature>
<dbReference type="EMBL" id="MU007022">
    <property type="protein sequence ID" value="KAF2433087.1"/>
    <property type="molecule type" value="Genomic_DNA"/>
</dbReference>
<feature type="compositionally biased region" description="Basic and acidic residues" evidence="1">
    <location>
        <begin position="1"/>
        <end position="27"/>
    </location>
</feature>
<organism evidence="2 3">
    <name type="scientific">Tothia fuscella</name>
    <dbReference type="NCBI Taxonomy" id="1048955"/>
    <lineage>
        <taxon>Eukaryota</taxon>
        <taxon>Fungi</taxon>
        <taxon>Dikarya</taxon>
        <taxon>Ascomycota</taxon>
        <taxon>Pezizomycotina</taxon>
        <taxon>Dothideomycetes</taxon>
        <taxon>Pleosporomycetidae</taxon>
        <taxon>Venturiales</taxon>
        <taxon>Cylindrosympodiaceae</taxon>
        <taxon>Tothia</taxon>
    </lineage>
</organism>
<name>A0A9P4U1N0_9PEZI</name>
<feature type="compositionally biased region" description="Low complexity" evidence="1">
    <location>
        <begin position="47"/>
        <end position="58"/>
    </location>
</feature>
<sequence length="437" mass="51051">MFEHRRNSKRSRDSSDQDHGRPQRRSWEQFAALPPRRFSEEARIVRNNDLNLDNLPRLPSRRLRRERWRRRQQSRREQEQRRREQEQSHAGPSCGDSLPFTEGYYYVPEGSAEEQETLGFGSLEPLSSSPSSASSWSTPSEGRTLVDSGVPCAASSVHIPPSPRRSPQKSPRKSPGKSTRTSPRRPSPPQQAQCTSPSHRPARVKQSTRPPRQSRFYLQETRGPRTHYPQRYATFYNAFPYMTRARFSTLERRLNLLSWATTALQDQYRQYQQARRRGELDNLNDADAQDIYADIRLQFLHWVTEFRRLSAEIITEEAGHMQRANDNLALMGREPREDIRDAGNSIRDRIIDIGNRIDDVFPAGINLLLIPFDERRMLEEQDFIRATRFIERAIADLMEGFEVDAGQSFDDDFLQYVEHGDPLDEGREEEEWDFDEE</sequence>
<accession>A0A9P4U1N0</accession>
<feature type="compositionally biased region" description="Basic residues" evidence="1">
    <location>
        <begin position="166"/>
        <end position="175"/>
    </location>
</feature>
<feature type="compositionally biased region" description="Low complexity" evidence="1">
    <location>
        <begin position="122"/>
        <end position="140"/>
    </location>
</feature>
<evidence type="ECO:0000313" key="3">
    <source>
        <dbReference type="Proteomes" id="UP000800235"/>
    </source>
</evidence>
<reference evidence="2" key="1">
    <citation type="journal article" date="2020" name="Stud. Mycol.">
        <title>101 Dothideomycetes genomes: a test case for predicting lifestyles and emergence of pathogens.</title>
        <authorList>
            <person name="Haridas S."/>
            <person name="Albert R."/>
            <person name="Binder M."/>
            <person name="Bloem J."/>
            <person name="Labutti K."/>
            <person name="Salamov A."/>
            <person name="Andreopoulos B."/>
            <person name="Baker S."/>
            <person name="Barry K."/>
            <person name="Bills G."/>
            <person name="Bluhm B."/>
            <person name="Cannon C."/>
            <person name="Castanera R."/>
            <person name="Culley D."/>
            <person name="Daum C."/>
            <person name="Ezra D."/>
            <person name="Gonzalez J."/>
            <person name="Henrissat B."/>
            <person name="Kuo A."/>
            <person name="Liang C."/>
            <person name="Lipzen A."/>
            <person name="Lutzoni F."/>
            <person name="Magnuson J."/>
            <person name="Mondo S."/>
            <person name="Nolan M."/>
            <person name="Ohm R."/>
            <person name="Pangilinan J."/>
            <person name="Park H.-J."/>
            <person name="Ramirez L."/>
            <person name="Alfaro M."/>
            <person name="Sun H."/>
            <person name="Tritt A."/>
            <person name="Yoshinaga Y."/>
            <person name="Zwiers L.-H."/>
            <person name="Turgeon B."/>
            <person name="Goodwin S."/>
            <person name="Spatafora J."/>
            <person name="Crous P."/>
            <person name="Grigoriev I."/>
        </authorList>
    </citation>
    <scope>NUCLEOTIDE SEQUENCE</scope>
    <source>
        <strain evidence="2">CBS 130266</strain>
    </source>
</reference>
<protein>
    <submittedName>
        <fullName evidence="2">Uncharacterized protein</fullName>
    </submittedName>
</protein>
<feature type="compositionally biased region" description="Basic and acidic residues" evidence="1">
    <location>
        <begin position="74"/>
        <end position="87"/>
    </location>
</feature>
<proteinExistence type="predicted"/>
<feature type="region of interest" description="Disordered" evidence="1">
    <location>
        <begin position="46"/>
        <end position="102"/>
    </location>
</feature>
<gene>
    <name evidence="2" type="ORF">EJ08DRAFT_658363</name>
</gene>
<feature type="region of interest" description="Disordered" evidence="1">
    <location>
        <begin position="121"/>
        <end position="223"/>
    </location>
</feature>
<evidence type="ECO:0000313" key="2">
    <source>
        <dbReference type="EMBL" id="KAF2433087.1"/>
    </source>
</evidence>
<comment type="caution">
    <text evidence="2">The sequence shown here is derived from an EMBL/GenBank/DDBJ whole genome shotgun (WGS) entry which is preliminary data.</text>
</comment>